<gene>
    <name evidence="6" type="ORF">CVLEPA_LOCUS20734</name>
</gene>
<evidence type="ECO:0000256" key="2">
    <source>
        <dbReference type="RuleBase" id="RU102079"/>
    </source>
</evidence>
<sequence length="249" mass="29118">MQKTKIDYQKFDDESHTGSVNLPPNLSRSSNAGKSRNIWKTVALLLLLFVIILAALTIIAFAKLQERQQKVTKQTVNCTEIFRVKKLHDFYVLSSTCECEQNSCYFAPPFGNVINTSKFMVPYDTIENHSVTLKATPTTGEWTWIDFKTNSTLIIYFHIAVRIDRQKLVRNACFNDRWNEREERSLNGNCFPFSVEQQFKMDISVDNEAFHVYVDDKHIFDFNHRYRPISNIKFLDVNDKLDVEDVKFH</sequence>
<proteinExistence type="predicted"/>
<dbReference type="EMBL" id="CAWYQH010000108">
    <property type="protein sequence ID" value="CAK8688754.1"/>
    <property type="molecule type" value="Genomic_DNA"/>
</dbReference>
<dbReference type="Proteomes" id="UP001642483">
    <property type="component" value="Unassembled WGS sequence"/>
</dbReference>
<keyword evidence="4" id="KW-0812">Transmembrane</keyword>
<keyword evidence="1 2" id="KW-0430">Lectin</keyword>
<dbReference type="InterPro" id="IPR013320">
    <property type="entry name" value="ConA-like_dom_sf"/>
</dbReference>
<evidence type="ECO:0000313" key="7">
    <source>
        <dbReference type="Proteomes" id="UP001642483"/>
    </source>
</evidence>
<dbReference type="InterPro" id="IPR044156">
    <property type="entry name" value="Galectin-like"/>
</dbReference>
<feature type="region of interest" description="Disordered" evidence="3">
    <location>
        <begin position="12"/>
        <end position="32"/>
    </location>
</feature>
<accession>A0ABP0GDP5</accession>
<dbReference type="SUPFAM" id="SSF49899">
    <property type="entry name" value="Concanavalin A-like lectins/glucanases"/>
    <property type="match status" value="1"/>
</dbReference>
<dbReference type="PANTHER" id="PTHR11346:SF176">
    <property type="entry name" value="32 KDA BETA-GALACTOSIDE-BINDING LECTIN LEC-3"/>
    <property type="match status" value="1"/>
</dbReference>
<keyword evidence="4" id="KW-1133">Transmembrane helix</keyword>
<dbReference type="SMART" id="SM00908">
    <property type="entry name" value="Gal-bind_lectin"/>
    <property type="match status" value="1"/>
</dbReference>
<evidence type="ECO:0000313" key="6">
    <source>
        <dbReference type="EMBL" id="CAK8688754.1"/>
    </source>
</evidence>
<evidence type="ECO:0000256" key="1">
    <source>
        <dbReference type="ARBA" id="ARBA00022734"/>
    </source>
</evidence>
<protein>
    <recommendedName>
        <fullName evidence="2">Galectin</fullName>
    </recommendedName>
</protein>
<feature type="transmembrane region" description="Helical" evidence="4">
    <location>
        <begin position="38"/>
        <end position="62"/>
    </location>
</feature>
<keyword evidence="4" id="KW-0472">Membrane</keyword>
<dbReference type="PROSITE" id="PS51304">
    <property type="entry name" value="GALECTIN"/>
    <property type="match status" value="1"/>
</dbReference>
<evidence type="ECO:0000256" key="4">
    <source>
        <dbReference type="SAM" id="Phobius"/>
    </source>
</evidence>
<keyword evidence="7" id="KW-1185">Reference proteome</keyword>
<dbReference type="PANTHER" id="PTHR11346">
    <property type="entry name" value="GALECTIN"/>
    <property type="match status" value="1"/>
</dbReference>
<dbReference type="Pfam" id="PF00337">
    <property type="entry name" value="Gal-bind_lectin"/>
    <property type="match status" value="1"/>
</dbReference>
<dbReference type="CDD" id="cd00070">
    <property type="entry name" value="GLECT"/>
    <property type="match status" value="1"/>
</dbReference>
<dbReference type="SMART" id="SM00276">
    <property type="entry name" value="GLECT"/>
    <property type="match status" value="1"/>
</dbReference>
<dbReference type="InterPro" id="IPR001079">
    <property type="entry name" value="Galectin_CRD"/>
</dbReference>
<comment type="caution">
    <text evidence="6">The sequence shown here is derived from an EMBL/GenBank/DDBJ whole genome shotgun (WGS) entry which is preliminary data.</text>
</comment>
<evidence type="ECO:0000256" key="3">
    <source>
        <dbReference type="SAM" id="MobiDB-lite"/>
    </source>
</evidence>
<organism evidence="6 7">
    <name type="scientific">Clavelina lepadiformis</name>
    <name type="common">Light-bulb sea squirt</name>
    <name type="synonym">Ascidia lepadiformis</name>
    <dbReference type="NCBI Taxonomy" id="159417"/>
    <lineage>
        <taxon>Eukaryota</taxon>
        <taxon>Metazoa</taxon>
        <taxon>Chordata</taxon>
        <taxon>Tunicata</taxon>
        <taxon>Ascidiacea</taxon>
        <taxon>Aplousobranchia</taxon>
        <taxon>Clavelinidae</taxon>
        <taxon>Clavelina</taxon>
    </lineage>
</organism>
<evidence type="ECO:0000259" key="5">
    <source>
        <dbReference type="PROSITE" id="PS51304"/>
    </source>
</evidence>
<name>A0ABP0GDP5_CLALP</name>
<dbReference type="Gene3D" id="2.60.120.200">
    <property type="match status" value="1"/>
</dbReference>
<reference evidence="6 7" key="1">
    <citation type="submission" date="2024-02" db="EMBL/GenBank/DDBJ databases">
        <authorList>
            <person name="Daric V."/>
            <person name="Darras S."/>
        </authorList>
    </citation>
    <scope>NUCLEOTIDE SEQUENCE [LARGE SCALE GENOMIC DNA]</scope>
</reference>
<feature type="compositionally biased region" description="Polar residues" evidence="3">
    <location>
        <begin position="17"/>
        <end position="32"/>
    </location>
</feature>
<feature type="domain" description="Galectin" evidence="5">
    <location>
        <begin position="117"/>
        <end position="249"/>
    </location>
</feature>